<protein>
    <submittedName>
        <fullName evidence="2">HdeD family acid-resistance protein</fullName>
    </submittedName>
</protein>
<sequence length="194" mass="21194">MSDNVPSNLEEMRRLMAAELAKHWKLFLFQGIIVGLLGAIAIIVPQVATLVVDLFIGWIFVFGGIVRGLTLFRGRSLPGTFWSLLAAVLAVIFGLLLVLKPAEGVLTLTMIMVAFFIIQGVISVLLALQFRAHIRSWGWTLLSGIVDLFLAYLIWRGWPDTASWAIGLLVGINMLFAGMALIFTALAARNGAPD</sequence>
<dbReference type="PANTHER" id="PTHR34989">
    <property type="entry name" value="PROTEIN HDED"/>
    <property type="match status" value="1"/>
</dbReference>
<keyword evidence="1" id="KW-0812">Transmembrane</keyword>
<dbReference type="InterPro" id="IPR005325">
    <property type="entry name" value="DUF308_memb"/>
</dbReference>
<evidence type="ECO:0000313" key="3">
    <source>
        <dbReference type="Proteomes" id="UP000445696"/>
    </source>
</evidence>
<dbReference type="OrthoDB" id="21979at2"/>
<feature type="transmembrane region" description="Helical" evidence="1">
    <location>
        <begin position="50"/>
        <end position="69"/>
    </location>
</feature>
<proteinExistence type="predicted"/>
<keyword evidence="1" id="KW-0472">Membrane</keyword>
<dbReference type="EMBL" id="WTVA01000015">
    <property type="protein sequence ID" value="MZR23425.1"/>
    <property type="molecule type" value="Genomic_DNA"/>
</dbReference>
<accession>A0A845MID2</accession>
<keyword evidence="3" id="KW-1185">Reference proteome</keyword>
<evidence type="ECO:0000313" key="2">
    <source>
        <dbReference type="EMBL" id="MZR23425.1"/>
    </source>
</evidence>
<feature type="transmembrane region" description="Helical" evidence="1">
    <location>
        <begin position="139"/>
        <end position="158"/>
    </location>
</feature>
<organism evidence="2 3">
    <name type="scientific">Sneathiella chungangensis</name>
    <dbReference type="NCBI Taxonomy" id="1418234"/>
    <lineage>
        <taxon>Bacteria</taxon>
        <taxon>Pseudomonadati</taxon>
        <taxon>Pseudomonadota</taxon>
        <taxon>Alphaproteobacteria</taxon>
        <taxon>Sneathiellales</taxon>
        <taxon>Sneathiellaceae</taxon>
        <taxon>Sneathiella</taxon>
    </lineage>
</organism>
<comment type="caution">
    <text evidence="2">The sequence shown here is derived from an EMBL/GenBank/DDBJ whole genome shotgun (WGS) entry which is preliminary data.</text>
</comment>
<feature type="transmembrane region" description="Helical" evidence="1">
    <location>
        <begin position="105"/>
        <end position="127"/>
    </location>
</feature>
<dbReference type="Proteomes" id="UP000445696">
    <property type="component" value="Unassembled WGS sequence"/>
</dbReference>
<gene>
    <name evidence="2" type="ORF">GQF03_13890</name>
</gene>
<name>A0A845MID2_9PROT</name>
<reference evidence="2 3" key="1">
    <citation type="journal article" date="2014" name="Int. J. Syst. Evol. Microbiol.">
        <title>Sneathiella chungangensis sp. nov., isolated from a marine sand, and emended description of the genus Sneathiella.</title>
        <authorList>
            <person name="Siamphan C."/>
            <person name="Kim H."/>
            <person name="Lee J.S."/>
            <person name="Kim W."/>
        </authorList>
    </citation>
    <scope>NUCLEOTIDE SEQUENCE [LARGE SCALE GENOMIC DNA]</scope>
    <source>
        <strain evidence="2 3">KCTC 32476</strain>
    </source>
</reference>
<feature type="transmembrane region" description="Helical" evidence="1">
    <location>
        <begin position="81"/>
        <end position="99"/>
    </location>
</feature>
<dbReference type="GO" id="GO:0005886">
    <property type="term" value="C:plasma membrane"/>
    <property type="evidence" value="ECO:0007669"/>
    <property type="project" value="TreeGrafter"/>
</dbReference>
<feature type="transmembrane region" description="Helical" evidence="1">
    <location>
        <begin position="164"/>
        <end position="188"/>
    </location>
</feature>
<dbReference type="InterPro" id="IPR052712">
    <property type="entry name" value="Acid_resist_chaperone_HdeD"/>
</dbReference>
<evidence type="ECO:0000256" key="1">
    <source>
        <dbReference type="SAM" id="Phobius"/>
    </source>
</evidence>
<dbReference type="AlphaFoldDB" id="A0A845MID2"/>
<feature type="transmembrane region" description="Helical" evidence="1">
    <location>
        <begin position="24"/>
        <end position="44"/>
    </location>
</feature>
<dbReference type="Pfam" id="PF03729">
    <property type="entry name" value="DUF308"/>
    <property type="match status" value="2"/>
</dbReference>
<dbReference type="RefSeq" id="WP_161339897.1">
    <property type="nucleotide sequence ID" value="NZ_JBHSDG010000003.1"/>
</dbReference>
<dbReference type="PANTHER" id="PTHR34989:SF1">
    <property type="entry name" value="PROTEIN HDED"/>
    <property type="match status" value="1"/>
</dbReference>
<keyword evidence="1" id="KW-1133">Transmembrane helix</keyword>